<feature type="binding site" evidence="8">
    <location>
        <position position="355"/>
    </location>
    <ligand>
        <name>L-glutamate</name>
        <dbReference type="ChEBI" id="CHEBI:29985"/>
    </ligand>
</feature>
<dbReference type="EMBL" id="NIGF01000006">
    <property type="protein sequence ID" value="PQV64226.1"/>
    <property type="molecule type" value="Genomic_DNA"/>
</dbReference>
<evidence type="ECO:0000256" key="6">
    <source>
        <dbReference type="ARBA" id="ARBA00022741"/>
    </source>
</evidence>
<evidence type="ECO:0000256" key="11">
    <source>
        <dbReference type="PIRSR" id="PIRSR604809-50"/>
    </source>
</evidence>
<evidence type="ECO:0000256" key="10">
    <source>
        <dbReference type="PIRSR" id="PIRSR604809-3"/>
    </source>
</evidence>
<feature type="binding site" evidence="9">
    <location>
        <position position="355"/>
    </location>
    <ligand>
        <name>ATP</name>
        <dbReference type="ChEBI" id="CHEBI:30616"/>
    </ligand>
</feature>
<feature type="binding site" evidence="8">
    <location>
        <begin position="279"/>
        <end position="280"/>
    </location>
    <ligand>
        <name>L-glutamate</name>
        <dbReference type="ChEBI" id="CHEBI:29985"/>
    </ligand>
</feature>
<reference evidence="17 18" key="1">
    <citation type="journal article" date="2018" name="Syst. Appl. Microbiol.">
        <title>Abditibacterium utsteinense sp. nov., the first cultivated member of candidate phylum FBP, isolated from ice-free Antarctic soil samples.</title>
        <authorList>
            <person name="Tahon G."/>
            <person name="Tytgat B."/>
            <person name="Lebbe L."/>
            <person name="Carlier A."/>
            <person name="Willems A."/>
        </authorList>
    </citation>
    <scope>NUCLEOTIDE SEQUENCE [LARGE SCALE GENOMIC DNA]</scope>
    <source>
        <strain evidence="17 18">LMG 29911</strain>
    </source>
</reference>
<comment type="cofactor">
    <cofactor evidence="10">
        <name>Mg(2+)</name>
        <dbReference type="ChEBI" id="CHEBI:18420"/>
    </cofactor>
    <text evidence="10">Binds 2 Mg(2+) ions per subunit.</text>
</comment>
<name>A0A2S8STX1_9BACT</name>
<keyword evidence="11" id="KW-0597">Phosphoprotein</keyword>
<feature type="modified residue" description="O-AMP-tyrosine" evidence="11">
    <location>
        <position position="413"/>
    </location>
</feature>
<feature type="binding site" evidence="9">
    <location>
        <begin position="286"/>
        <end position="288"/>
    </location>
    <ligand>
        <name>ATP</name>
        <dbReference type="ChEBI" id="CHEBI:30616"/>
    </ligand>
</feature>
<dbReference type="InterPro" id="IPR027303">
    <property type="entry name" value="Gln_synth_gly_rich_site"/>
</dbReference>
<dbReference type="SMART" id="SM01230">
    <property type="entry name" value="Gln-synt_C"/>
    <property type="match status" value="1"/>
</dbReference>
<sequence>MADIQSVIAMAQDAGVEFVDLKFVGLLGDLQHLTYPAKAALTENFFTNGCAFDGSSVRGFQTIDKSDMLLMPDISTAVIDPVFDTPTLTLFAHILDPRTMESYSRDPRFIPQKAVEYMKSTGIADTAFFGPEAEFFLFSGVSFGGHRAPGGIDGHYSGYKVESAEGDWHNGDDVMDAITGEPNHGRRPRNKGGYVPAAPVDSLVEVRNDICRHLEAAGIEIDLHHHEVASGGQCEIGITYCEFVEMCDRMMMHKYIIKNVAHKHGLTATFMPKPIFGDNGTGMHCHQSLWKDGDTLMHDPNTYAELSDTARWYIGGLLKHAPALLAFTNPSTNSYHRLVPGYEAPIYLLYSQSNRSAAVRIPLTKAPKAKRIEFRTPDVTGNIYLSLTAQLMAGLDGIINKIEPGEPFDKDLYELEPEEKHGIPTVPGSLNEVLDALEADSDFLTVGGVFTQDLIDMYISLKRQDVDALRLRPHPYEFNLYFDV</sequence>
<dbReference type="PROSITE" id="PS00181">
    <property type="entry name" value="GLNA_ATP"/>
    <property type="match status" value="1"/>
</dbReference>
<dbReference type="Pfam" id="PF03951">
    <property type="entry name" value="Gln-synt_N"/>
    <property type="match status" value="1"/>
</dbReference>
<keyword evidence="10" id="KW-0479">Metal-binding</keyword>
<gene>
    <name evidence="17" type="ORF">B1R32_10671</name>
</gene>
<evidence type="ECO:0000256" key="9">
    <source>
        <dbReference type="PIRSR" id="PIRSR604809-2"/>
    </source>
</evidence>
<protein>
    <recommendedName>
        <fullName evidence="3 14">Glutamine synthetase</fullName>
        <ecNumber evidence="14">6.3.1.2</ecNumber>
    </recommendedName>
</protein>
<dbReference type="InterPro" id="IPR036651">
    <property type="entry name" value="Gln_synt_N_sf"/>
</dbReference>
<dbReference type="Pfam" id="PF00120">
    <property type="entry name" value="Gln-synt_C"/>
    <property type="match status" value="1"/>
</dbReference>
<dbReference type="Proteomes" id="UP000237684">
    <property type="component" value="Unassembled WGS sequence"/>
</dbReference>
<evidence type="ECO:0000256" key="8">
    <source>
        <dbReference type="PIRSR" id="PIRSR604809-1"/>
    </source>
</evidence>
<feature type="binding site" evidence="10">
    <location>
        <position position="134"/>
    </location>
    <ligand>
        <name>Mg(2+)</name>
        <dbReference type="ChEBI" id="CHEBI:18420"/>
        <label>1</label>
    </ligand>
</feature>
<feature type="binding site" evidence="10">
    <location>
        <position position="373"/>
    </location>
    <ligand>
        <name>Mg(2+)</name>
        <dbReference type="ChEBI" id="CHEBI:18420"/>
        <label>1</label>
    </ligand>
</feature>
<evidence type="ECO:0000256" key="3">
    <source>
        <dbReference type="ARBA" id="ARBA00021364"/>
    </source>
</evidence>
<dbReference type="AlphaFoldDB" id="A0A2S8STX1"/>
<keyword evidence="7 9" id="KW-0067">ATP-binding</keyword>
<evidence type="ECO:0000256" key="14">
    <source>
        <dbReference type="RuleBase" id="RU004356"/>
    </source>
</evidence>
<dbReference type="GO" id="GO:0004356">
    <property type="term" value="F:glutamine synthetase activity"/>
    <property type="evidence" value="ECO:0007669"/>
    <property type="project" value="UniProtKB-EC"/>
</dbReference>
<feature type="binding site" evidence="10">
    <location>
        <position position="227"/>
    </location>
    <ligand>
        <name>Mg(2+)</name>
        <dbReference type="ChEBI" id="CHEBI:18420"/>
        <label>2</label>
    </ligand>
</feature>
<comment type="catalytic activity">
    <reaction evidence="14">
        <text>L-glutamate + NH4(+) + ATP = L-glutamine + ADP + phosphate + H(+)</text>
        <dbReference type="Rhea" id="RHEA:16169"/>
        <dbReference type="ChEBI" id="CHEBI:15378"/>
        <dbReference type="ChEBI" id="CHEBI:28938"/>
        <dbReference type="ChEBI" id="CHEBI:29985"/>
        <dbReference type="ChEBI" id="CHEBI:30616"/>
        <dbReference type="ChEBI" id="CHEBI:43474"/>
        <dbReference type="ChEBI" id="CHEBI:58359"/>
        <dbReference type="ChEBI" id="CHEBI:456216"/>
        <dbReference type="EC" id="6.3.1.2"/>
    </reaction>
</comment>
<accession>A0A2S8STX1</accession>
<comment type="similarity">
    <text evidence="2 12 13">Belongs to the glutamine synthetase family.</text>
</comment>
<feature type="binding site" evidence="8">
    <location>
        <position position="375"/>
    </location>
    <ligand>
        <name>L-glutamate</name>
        <dbReference type="ChEBI" id="CHEBI:29985"/>
    </ligand>
</feature>
<dbReference type="InterPro" id="IPR004809">
    <property type="entry name" value="Gln_synth_I"/>
</dbReference>
<feature type="binding site" evidence="10">
    <location>
        <position position="132"/>
    </location>
    <ligand>
        <name>Mg(2+)</name>
        <dbReference type="ChEBI" id="CHEBI:18420"/>
        <label>1</label>
    </ligand>
</feature>
<dbReference type="PROSITE" id="PS51986">
    <property type="entry name" value="GS_BETA_GRASP"/>
    <property type="match status" value="1"/>
</dbReference>
<evidence type="ECO:0000256" key="1">
    <source>
        <dbReference type="ARBA" id="ARBA00004496"/>
    </source>
</evidence>
<keyword evidence="10" id="KW-0460">Magnesium</keyword>
<evidence type="ECO:0000313" key="18">
    <source>
        <dbReference type="Proteomes" id="UP000237684"/>
    </source>
</evidence>
<keyword evidence="5 14" id="KW-0436">Ligase</keyword>
<feature type="binding site" evidence="10">
    <location>
        <position position="284"/>
    </location>
    <ligand>
        <name>Mg(2+)</name>
        <dbReference type="ChEBI" id="CHEBI:18420"/>
        <label>1</label>
    </ligand>
</feature>
<dbReference type="InterPro" id="IPR027302">
    <property type="entry name" value="Gln_synth_N_conserv_site"/>
</dbReference>
<dbReference type="InterPro" id="IPR008147">
    <property type="entry name" value="Gln_synt_N"/>
</dbReference>
<feature type="binding site" evidence="9">
    <location>
        <position position="222"/>
    </location>
    <ligand>
        <name>ATP</name>
        <dbReference type="ChEBI" id="CHEBI:30616"/>
    </ligand>
</feature>
<keyword evidence="18" id="KW-1185">Reference proteome</keyword>
<evidence type="ECO:0000256" key="4">
    <source>
        <dbReference type="ARBA" id="ARBA00022490"/>
    </source>
</evidence>
<dbReference type="NCBIfam" id="TIGR00653">
    <property type="entry name" value="GlnA"/>
    <property type="match status" value="1"/>
</dbReference>
<feature type="binding site" evidence="8">
    <location>
        <position position="337"/>
    </location>
    <ligand>
        <name>L-glutamate</name>
        <dbReference type="ChEBI" id="CHEBI:29985"/>
    </ligand>
</feature>
<dbReference type="GO" id="GO:0016020">
    <property type="term" value="C:membrane"/>
    <property type="evidence" value="ECO:0007669"/>
    <property type="project" value="TreeGrafter"/>
</dbReference>
<evidence type="ECO:0000256" key="7">
    <source>
        <dbReference type="ARBA" id="ARBA00022840"/>
    </source>
</evidence>
<feature type="binding site" evidence="9">
    <location>
        <position position="368"/>
    </location>
    <ligand>
        <name>ATP</name>
        <dbReference type="ChEBI" id="CHEBI:30616"/>
    </ligand>
</feature>
<keyword evidence="4" id="KW-0963">Cytoplasm</keyword>
<feature type="binding site" evidence="10">
    <location>
        <position position="235"/>
    </location>
    <ligand>
        <name>Mg(2+)</name>
        <dbReference type="ChEBI" id="CHEBI:18420"/>
        <label>1</label>
    </ligand>
</feature>
<evidence type="ECO:0000256" key="12">
    <source>
        <dbReference type="PROSITE-ProRule" id="PRU01330"/>
    </source>
</evidence>
<dbReference type="SUPFAM" id="SSF54368">
    <property type="entry name" value="Glutamine synthetase, N-terminal domain"/>
    <property type="match status" value="1"/>
</dbReference>
<feature type="domain" description="GS catalytic" evidence="16">
    <location>
        <begin position="107"/>
        <end position="484"/>
    </location>
</feature>
<evidence type="ECO:0000256" key="13">
    <source>
        <dbReference type="RuleBase" id="RU000384"/>
    </source>
</evidence>
<dbReference type="EC" id="6.3.1.2" evidence="14"/>
<dbReference type="PANTHER" id="PTHR43407">
    <property type="entry name" value="GLUTAMINE SYNTHETASE"/>
    <property type="match status" value="1"/>
</dbReference>
<organism evidence="17 18">
    <name type="scientific">Abditibacterium utsteinense</name>
    <dbReference type="NCBI Taxonomy" id="1960156"/>
    <lineage>
        <taxon>Bacteria</taxon>
        <taxon>Pseudomonadati</taxon>
        <taxon>Abditibacteriota</taxon>
        <taxon>Abditibacteriia</taxon>
        <taxon>Abditibacteriales</taxon>
        <taxon>Abditibacteriaceae</taxon>
        <taxon>Abditibacterium</taxon>
    </lineage>
</organism>
<dbReference type="InterPro" id="IPR008146">
    <property type="entry name" value="Gln_synth_cat_dom"/>
</dbReference>
<evidence type="ECO:0000256" key="2">
    <source>
        <dbReference type="ARBA" id="ARBA00009897"/>
    </source>
</evidence>
<dbReference type="Gene3D" id="3.10.20.70">
    <property type="entry name" value="Glutamine synthetase, N-terminal domain"/>
    <property type="match status" value="1"/>
</dbReference>
<evidence type="ECO:0000259" key="15">
    <source>
        <dbReference type="PROSITE" id="PS51986"/>
    </source>
</evidence>
<evidence type="ECO:0000259" key="16">
    <source>
        <dbReference type="PROSITE" id="PS51987"/>
    </source>
</evidence>
<dbReference type="GO" id="GO:0005524">
    <property type="term" value="F:ATP binding"/>
    <property type="evidence" value="ECO:0007669"/>
    <property type="project" value="UniProtKB-KW"/>
</dbReference>
<dbReference type="InterPro" id="IPR014746">
    <property type="entry name" value="Gln_synth/guanido_kin_cat_dom"/>
</dbReference>
<dbReference type="Gene3D" id="3.30.590.10">
    <property type="entry name" value="Glutamine synthetase/guanido kinase, catalytic domain"/>
    <property type="match status" value="1"/>
</dbReference>
<evidence type="ECO:0000256" key="5">
    <source>
        <dbReference type="ARBA" id="ARBA00022598"/>
    </source>
</evidence>
<comment type="caution">
    <text evidence="17">The sequence shown here is derived from an EMBL/GenBank/DDBJ whole genome shotgun (WGS) entry which is preliminary data.</text>
</comment>
<keyword evidence="6 9" id="KW-0547">Nucleotide-binding</keyword>
<feature type="domain" description="GS beta-grasp" evidence="15">
    <location>
        <begin position="14"/>
        <end position="99"/>
    </location>
</feature>
<dbReference type="GO" id="GO:0019740">
    <property type="term" value="P:nitrogen utilization"/>
    <property type="evidence" value="ECO:0007669"/>
    <property type="project" value="TreeGrafter"/>
</dbReference>
<comment type="subcellular location">
    <subcellularLocation>
        <location evidence="1">Cytoplasm</location>
    </subcellularLocation>
</comment>
<dbReference type="GO" id="GO:0046872">
    <property type="term" value="F:metal ion binding"/>
    <property type="evidence" value="ECO:0007669"/>
    <property type="project" value="UniProtKB-KW"/>
</dbReference>
<dbReference type="PROSITE" id="PS51987">
    <property type="entry name" value="GS_CATALYTIC"/>
    <property type="match status" value="1"/>
</dbReference>
<dbReference type="OrthoDB" id="9807095at2"/>
<dbReference type="GO" id="GO:0006542">
    <property type="term" value="P:glutamine biosynthetic process"/>
    <property type="evidence" value="ECO:0007669"/>
    <property type="project" value="InterPro"/>
</dbReference>
<proteinExistence type="inferred from homology"/>
<dbReference type="SUPFAM" id="SSF55931">
    <property type="entry name" value="Glutamine synthetase/guanido kinase"/>
    <property type="match status" value="1"/>
</dbReference>
<dbReference type="PANTHER" id="PTHR43407:SF1">
    <property type="entry name" value="LENGSIN"/>
    <property type="match status" value="1"/>
</dbReference>
<dbReference type="GO" id="GO:0005737">
    <property type="term" value="C:cytoplasm"/>
    <property type="evidence" value="ECO:0007669"/>
    <property type="project" value="UniProtKB-SubCell"/>
</dbReference>
<feature type="binding site" evidence="8">
    <location>
        <position position="343"/>
    </location>
    <ligand>
        <name>L-glutamate</name>
        <dbReference type="ChEBI" id="CHEBI:29985"/>
    </ligand>
</feature>
<dbReference type="PROSITE" id="PS00180">
    <property type="entry name" value="GLNA_1"/>
    <property type="match status" value="1"/>
</dbReference>
<dbReference type="InParanoid" id="A0A2S8STX1"/>
<evidence type="ECO:0000313" key="17">
    <source>
        <dbReference type="EMBL" id="PQV64226.1"/>
    </source>
</evidence>